<dbReference type="EMBL" id="RHLK01000004">
    <property type="protein sequence ID" value="MVO99891.1"/>
    <property type="molecule type" value="Genomic_DNA"/>
</dbReference>
<dbReference type="AlphaFoldDB" id="A0A7X3FHU1"/>
<feature type="domain" description="Thiamine phosphate synthase/TenI" evidence="3">
    <location>
        <begin position="37"/>
        <end position="193"/>
    </location>
</feature>
<evidence type="ECO:0000259" key="3">
    <source>
        <dbReference type="Pfam" id="PF02581"/>
    </source>
</evidence>
<dbReference type="InterPro" id="IPR022998">
    <property type="entry name" value="ThiamineP_synth_TenI"/>
</dbReference>
<dbReference type="OrthoDB" id="9815348at2"/>
<keyword evidence="2" id="KW-0784">Thiamine biosynthesis</keyword>
<dbReference type="InterPro" id="IPR013785">
    <property type="entry name" value="Aldolase_TIM"/>
</dbReference>
<dbReference type="PANTHER" id="PTHR20857">
    <property type="entry name" value="THIAMINE-PHOSPHATE PYROPHOSPHORYLASE"/>
    <property type="match status" value="1"/>
</dbReference>
<dbReference type="Proteomes" id="UP000490800">
    <property type="component" value="Unassembled WGS sequence"/>
</dbReference>
<dbReference type="PANTHER" id="PTHR20857:SF22">
    <property type="entry name" value="THIAZOLE TAUTOMERASE"/>
    <property type="match status" value="1"/>
</dbReference>
<evidence type="ECO:0000256" key="2">
    <source>
        <dbReference type="ARBA" id="ARBA00022977"/>
    </source>
</evidence>
<comment type="caution">
    <text evidence="4">The sequence shown here is derived from an EMBL/GenBank/DDBJ whole genome shotgun (WGS) entry which is preliminary data.</text>
</comment>
<dbReference type="GO" id="GO:0009228">
    <property type="term" value="P:thiamine biosynthetic process"/>
    <property type="evidence" value="ECO:0007669"/>
    <property type="project" value="UniProtKB-KW"/>
</dbReference>
<dbReference type="GO" id="GO:0005737">
    <property type="term" value="C:cytoplasm"/>
    <property type="evidence" value="ECO:0007669"/>
    <property type="project" value="TreeGrafter"/>
</dbReference>
<dbReference type="Gene3D" id="3.20.20.70">
    <property type="entry name" value="Aldolase class I"/>
    <property type="match status" value="1"/>
</dbReference>
<sequence>MRKTDGSTNRYKAHPQLHAVSTGRQSPDTFVQIACEIHPYLTFFHLREKELPPRELWRLIERLVTKGFPLDKLVVNDRADAAWCAGAAGVQLPGSGLPPAAVKQRFPGLRVGVSVHSPQEARQAAAAGADYVLAGHIYPTASKPGLEPRGIGWLREAAENCDVPVIAIGGIKPQHAEELLSAGAGGIAVLSGIWNADHPAEAAERYRKCLLLASGMYEEELRL</sequence>
<dbReference type="RefSeq" id="WP_157335218.1">
    <property type="nucleotide sequence ID" value="NZ_RHLK01000004.1"/>
</dbReference>
<dbReference type="CDD" id="cd00564">
    <property type="entry name" value="TMP_TenI"/>
    <property type="match status" value="1"/>
</dbReference>
<dbReference type="InterPro" id="IPR036206">
    <property type="entry name" value="ThiamineP_synth_sf"/>
</dbReference>
<comment type="pathway">
    <text evidence="1">Cofactor biosynthesis; thiamine diphosphate biosynthesis.</text>
</comment>
<reference evidence="4 5" key="1">
    <citation type="journal article" date="2019" name="Microorganisms">
        <title>Paenibacillus lutrae sp. nov., A Chitinolytic Species Isolated from A River Otter in Castril Natural Park, Granada, Spain.</title>
        <authorList>
            <person name="Rodriguez M."/>
            <person name="Reina J.C."/>
            <person name="Bejar V."/>
            <person name="Llamas I."/>
        </authorList>
    </citation>
    <scope>NUCLEOTIDE SEQUENCE [LARGE SCALE GENOMIC DNA]</scope>
    <source>
        <strain evidence="4 5">N10</strain>
    </source>
</reference>
<dbReference type="GO" id="GO:0004789">
    <property type="term" value="F:thiamine-phosphate diphosphorylase activity"/>
    <property type="evidence" value="ECO:0007669"/>
    <property type="project" value="TreeGrafter"/>
</dbReference>
<organism evidence="4 5">
    <name type="scientific">Paenibacillus lutrae</name>
    <dbReference type="NCBI Taxonomy" id="2078573"/>
    <lineage>
        <taxon>Bacteria</taxon>
        <taxon>Bacillati</taxon>
        <taxon>Bacillota</taxon>
        <taxon>Bacilli</taxon>
        <taxon>Bacillales</taxon>
        <taxon>Paenibacillaceae</taxon>
        <taxon>Paenibacillus</taxon>
    </lineage>
</organism>
<evidence type="ECO:0000313" key="5">
    <source>
        <dbReference type="Proteomes" id="UP000490800"/>
    </source>
</evidence>
<gene>
    <name evidence="4" type="ORF">EDM21_10170</name>
</gene>
<proteinExistence type="predicted"/>
<evidence type="ECO:0000313" key="4">
    <source>
        <dbReference type="EMBL" id="MVO99891.1"/>
    </source>
</evidence>
<keyword evidence="5" id="KW-1185">Reference proteome</keyword>
<name>A0A7X3FHU1_9BACL</name>
<accession>A0A7X3FHU1</accession>
<protein>
    <submittedName>
        <fullName evidence="4">Thiazole tautomerase TenI</fullName>
    </submittedName>
</protein>
<evidence type="ECO:0000256" key="1">
    <source>
        <dbReference type="ARBA" id="ARBA00004948"/>
    </source>
</evidence>
<dbReference type="Pfam" id="PF02581">
    <property type="entry name" value="TMP-TENI"/>
    <property type="match status" value="1"/>
</dbReference>
<dbReference type="SUPFAM" id="SSF51391">
    <property type="entry name" value="Thiamin phosphate synthase"/>
    <property type="match status" value="1"/>
</dbReference>